<accession>A0AAD4LAA7</accession>
<comment type="caution">
    <text evidence="3">The sequence shown here is derived from an EMBL/GenBank/DDBJ whole genome shotgun (WGS) entry which is preliminary data.</text>
</comment>
<feature type="region of interest" description="Disordered" evidence="1">
    <location>
        <begin position="71"/>
        <end position="94"/>
    </location>
</feature>
<evidence type="ECO:0000313" key="4">
    <source>
        <dbReference type="Proteomes" id="UP001201163"/>
    </source>
</evidence>
<feature type="chain" id="PRO_5042223169" evidence="2">
    <location>
        <begin position="20"/>
        <end position="255"/>
    </location>
</feature>
<keyword evidence="4" id="KW-1185">Reference proteome</keyword>
<dbReference type="EMBL" id="JAKELL010000085">
    <property type="protein sequence ID" value="KAH8983749.1"/>
    <property type="molecule type" value="Genomic_DNA"/>
</dbReference>
<dbReference type="Proteomes" id="UP001201163">
    <property type="component" value="Unassembled WGS sequence"/>
</dbReference>
<organism evidence="3 4">
    <name type="scientific">Lactarius akahatsu</name>
    <dbReference type="NCBI Taxonomy" id="416441"/>
    <lineage>
        <taxon>Eukaryota</taxon>
        <taxon>Fungi</taxon>
        <taxon>Dikarya</taxon>
        <taxon>Basidiomycota</taxon>
        <taxon>Agaricomycotina</taxon>
        <taxon>Agaricomycetes</taxon>
        <taxon>Russulales</taxon>
        <taxon>Russulaceae</taxon>
        <taxon>Lactarius</taxon>
    </lineage>
</organism>
<keyword evidence="2" id="KW-0732">Signal</keyword>
<proteinExistence type="predicted"/>
<name>A0AAD4LAA7_9AGAM</name>
<reference evidence="3" key="1">
    <citation type="submission" date="2022-01" db="EMBL/GenBank/DDBJ databases">
        <title>Comparative genomics reveals a dynamic genome evolution in the ectomycorrhizal milk-cap (Lactarius) mushrooms.</title>
        <authorList>
            <consortium name="DOE Joint Genome Institute"/>
            <person name="Lebreton A."/>
            <person name="Tang N."/>
            <person name="Kuo A."/>
            <person name="LaButti K."/>
            <person name="Drula E."/>
            <person name="Barry K."/>
            <person name="Clum A."/>
            <person name="Lipzen A."/>
            <person name="Mousain D."/>
            <person name="Ng V."/>
            <person name="Wang R."/>
            <person name="Wang X."/>
            <person name="Dai Y."/>
            <person name="Henrissat B."/>
            <person name="Grigoriev I.V."/>
            <person name="Guerin-Laguette A."/>
            <person name="Yu F."/>
            <person name="Martin F.M."/>
        </authorList>
    </citation>
    <scope>NUCLEOTIDE SEQUENCE</scope>
    <source>
        <strain evidence="3">QP</strain>
    </source>
</reference>
<evidence type="ECO:0000256" key="1">
    <source>
        <dbReference type="SAM" id="MobiDB-lite"/>
    </source>
</evidence>
<dbReference type="AlphaFoldDB" id="A0AAD4LAA7"/>
<evidence type="ECO:0000256" key="2">
    <source>
        <dbReference type="SAM" id="SignalP"/>
    </source>
</evidence>
<gene>
    <name evidence="3" type="ORF">EDB92DRAFT_1803652</name>
</gene>
<protein>
    <submittedName>
        <fullName evidence="3">Uncharacterized protein</fullName>
    </submittedName>
</protein>
<sequence length="255" mass="27949">MRGPLSITLLLASITYSASLTGVRDRWLDPYTLRSNPLYPHARSLPSRQLGNTPIYGSRFWKDSDISPSRTRPFRLGRRQDLDTRPTPQATGEPSALTTVFINNEKDFALLLPRAGELVSTAESDAQSFCTPGSSSGDCQNIMSDGFITASAFQRAEDNSWIQVTGCLDPSKMNMDQNDTGGQLDTRFPNGARCTFGEDGASFIELVEPALNRFCIRCCSTANDQVNCNSHRDRLGCENAIPGTYDFPELGVSCA</sequence>
<feature type="signal peptide" evidence="2">
    <location>
        <begin position="1"/>
        <end position="19"/>
    </location>
</feature>
<evidence type="ECO:0000313" key="3">
    <source>
        <dbReference type="EMBL" id="KAH8983749.1"/>
    </source>
</evidence>